<dbReference type="SUPFAM" id="SSF48452">
    <property type="entry name" value="TPR-like"/>
    <property type="match status" value="1"/>
</dbReference>
<dbReference type="SMART" id="SM00028">
    <property type="entry name" value="TPR"/>
    <property type="match status" value="2"/>
</dbReference>
<dbReference type="Gene3D" id="1.25.40.10">
    <property type="entry name" value="Tetratricopeptide repeat domain"/>
    <property type="match status" value="1"/>
</dbReference>
<dbReference type="PROSITE" id="PS50005">
    <property type="entry name" value="TPR"/>
    <property type="match status" value="1"/>
</dbReference>
<reference evidence="1" key="1">
    <citation type="submission" date="2018-06" db="EMBL/GenBank/DDBJ databases">
        <authorList>
            <person name="Zhirakovskaya E."/>
        </authorList>
    </citation>
    <scope>NUCLEOTIDE SEQUENCE</scope>
</reference>
<name>A0A3B1DS93_9ZZZZ</name>
<dbReference type="InterPro" id="IPR011990">
    <property type="entry name" value="TPR-like_helical_dom_sf"/>
</dbReference>
<dbReference type="AlphaFoldDB" id="A0A3B1DS93"/>
<dbReference type="EMBL" id="UOGG01000164">
    <property type="protein sequence ID" value="VAX31557.1"/>
    <property type="molecule type" value="Genomic_DNA"/>
</dbReference>
<protein>
    <submittedName>
        <fullName evidence="1">Uncharacterized protein</fullName>
    </submittedName>
</protein>
<dbReference type="InterPro" id="IPR019734">
    <property type="entry name" value="TPR_rpt"/>
</dbReference>
<proteinExistence type="predicted"/>
<accession>A0A3B1DS93</accession>
<dbReference type="Pfam" id="PF13414">
    <property type="entry name" value="TPR_11"/>
    <property type="match status" value="1"/>
</dbReference>
<gene>
    <name evidence="1" type="ORF">MNBD_NITROSPINAE05-666</name>
</gene>
<organism evidence="1">
    <name type="scientific">hydrothermal vent metagenome</name>
    <dbReference type="NCBI Taxonomy" id="652676"/>
    <lineage>
        <taxon>unclassified sequences</taxon>
        <taxon>metagenomes</taxon>
        <taxon>ecological metagenomes</taxon>
    </lineage>
</organism>
<sequence length="154" mass="17460">MAGWRKIFLHFVCWAGVLVCVFATSAEESGFKHYRENVLKQIEEIKASLAKGPPDAKKHFQLGLAYMALGRHRDEVTEYREAVRLEPDFAAAHYNLGLAYDLLADGGLAIRHMRKAQAIYSADRDHRGVRASERYIRTFKEKYGRQPVGGGYGE</sequence>
<evidence type="ECO:0000313" key="1">
    <source>
        <dbReference type="EMBL" id="VAX31557.1"/>
    </source>
</evidence>